<evidence type="ECO:0000313" key="3">
    <source>
        <dbReference type="Proteomes" id="UP000694892"/>
    </source>
</evidence>
<proteinExistence type="predicted"/>
<feature type="region of interest" description="Disordered" evidence="1">
    <location>
        <begin position="81"/>
        <end position="110"/>
    </location>
</feature>
<evidence type="ECO:0000256" key="1">
    <source>
        <dbReference type="SAM" id="MobiDB-lite"/>
    </source>
</evidence>
<name>A0A974E4W7_XENLA</name>
<organism evidence="2 3">
    <name type="scientific">Xenopus laevis</name>
    <name type="common">African clawed frog</name>
    <dbReference type="NCBI Taxonomy" id="8355"/>
    <lineage>
        <taxon>Eukaryota</taxon>
        <taxon>Metazoa</taxon>
        <taxon>Chordata</taxon>
        <taxon>Craniata</taxon>
        <taxon>Vertebrata</taxon>
        <taxon>Euteleostomi</taxon>
        <taxon>Amphibia</taxon>
        <taxon>Batrachia</taxon>
        <taxon>Anura</taxon>
        <taxon>Pipoidea</taxon>
        <taxon>Pipidae</taxon>
        <taxon>Xenopodinae</taxon>
        <taxon>Xenopus</taxon>
        <taxon>Xenopus</taxon>
    </lineage>
</organism>
<gene>
    <name evidence="2" type="ORF">XELAEV_18008603mg</name>
</gene>
<accession>A0A974E4W7</accession>
<sequence>MGNDESTFWVLPGKALQKEFCAVSRVQKKMNLEVSKWWGFYMPYAPEYAYTEVENNLERWVRQDILSSFKLDEYSLVHPDSTTRKEAKQNVTRRAPERHLSVDVPLEDGGSAEKPHPRYYISFEHTKNWFAHMI</sequence>
<evidence type="ECO:0000313" key="2">
    <source>
        <dbReference type="EMBL" id="OCU02832.1"/>
    </source>
</evidence>
<reference evidence="3" key="1">
    <citation type="journal article" date="2016" name="Nature">
        <title>Genome evolution in the allotetraploid frog Xenopus laevis.</title>
        <authorList>
            <person name="Session A.M."/>
            <person name="Uno Y."/>
            <person name="Kwon T."/>
            <person name="Chapman J.A."/>
            <person name="Toyoda A."/>
            <person name="Takahashi S."/>
            <person name="Fukui A."/>
            <person name="Hikosaka A."/>
            <person name="Suzuki A."/>
            <person name="Kondo M."/>
            <person name="van Heeringen S.J."/>
            <person name="Quigley I."/>
            <person name="Heinz S."/>
            <person name="Ogino H."/>
            <person name="Ochi H."/>
            <person name="Hellsten U."/>
            <person name="Lyons J.B."/>
            <person name="Simakov O."/>
            <person name="Putnam N."/>
            <person name="Stites J."/>
            <person name="Kuroki Y."/>
            <person name="Tanaka T."/>
            <person name="Michiue T."/>
            <person name="Watanabe M."/>
            <person name="Bogdanovic O."/>
            <person name="Lister R."/>
            <person name="Georgiou G."/>
            <person name="Paranjpe S.S."/>
            <person name="van Kruijsbergen I."/>
            <person name="Shu S."/>
            <person name="Carlson J."/>
            <person name="Kinoshita T."/>
            <person name="Ohta Y."/>
            <person name="Mawaribuchi S."/>
            <person name="Jenkins J."/>
            <person name="Grimwood J."/>
            <person name="Schmutz J."/>
            <person name="Mitros T."/>
            <person name="Mozaffari S.V."/>
            <person name="Suzuki Y."/>
            <person name="Haramoto Y."/>
            <person name="Yamamoto T.S."/>
            <person name="Takagi C."/>
            <person name="Heald R."/>
            <person name="Miller K."/>
            <person name="Haudenschild C."/>
            <person name="Kitzman J."/>
            <person name="Nakayama T."/>
            <person name="Izutsu Y."/>
            <person name="Robert J."/>
            <person name="Fortriede J."/>
            <person name="Burns K."/>
            <person name="Lotay V."/>
            <person name="Karimi K."/>
            <person name="Yasuoka Y."/>
            <person name="Dichmann D.S."/>
            <person name="Flajnik M.F."/>
            <person name="Houston D.W."/>
            <person name="Shendure J."/>
            <person name="DuPasquier L."/>
            <person name="Vize P.D."/>
            <person name="Zorn A.M."/>
            <person name="Ito M."/>
            <person name="Marcotte E.M."/>
            <person name="Wallingford J.B."/>
            <person name="Ito Y."/>
            <person name="Asashima M."/>
            <person name="Ueno N."/>
            <person name="Matsuda Y."/>
            <person name="Veenstra G.J."/>
            <person name="Fujiyama A."/>
            <person name="Harland R.M."/>
            <person name="Taira M."/>
            <person name="Rokhsar D.S."/>
        </authorList>
    </citation>
    <scope>NUCLEOTIDE SEQUENCE [LARGE SCALE GENOMIC DNA]</scope>
    <source>
        <strain evidence="3">J</strain>
    </source>
</reference>
<feature type="compositionally biased region" description="Basic and acidic residues" evidence="1">
    <location>
        <begin position="81"/>
        <end position="101"/>
    </location>
</feature>
<dbReference type="Proteomes" id="UP000694892">
    <property type="component" value="Chromosome 1L"/>
</dbReference>
<dbReference type="EMBL" id="CM004466">
    <property type="protein sequence ID" value="OCU02832.1"/>
    <property type="molecule type" value="Genomic_DNA"/>
</dbReference>
<protein>
    <submittedName>
        <fullName evidence="2">Uncharacterized protein</fullName>
    </submittedName>
</protein>
<dbReference type="AlphaFoldDB" id="A0A974E4W7"/>